<feature type="transmembrane region" description="Helical" evidence="5">
    <location>
        <begin position="117"/>
        <end position="136"/>
    </location>
</feature>
<dbReference type="PANTHER" id="PTHR23508">
    <property type="entry name" value="CARBOXYLIC ACID TRANSPORTER PROTEIN HOMOLOG"/>
    <property type="match status" value="1"/>
</dbReference>
<dbReference type="GO" id="GO:0046943">
    <property type="term" value="F:carboxylic acid transmembrane transporter activity"/>
    <property type="evidence" value="ECO:0007669"/>
    <property type="project" value="TreeGrafter"/>
</dbReference>
<evidence type="ECO:0000256" key="5">
    <source>
        <dbReference type="SAM" id="Phobius"/>
    </source>
</evidence>
<name>A0A375GXU4_9BURK</name>
<evidence type="ECO:0000313" key="7">
    <source>
        <dbReference type="Proteomes" id="UP000255505"/>
    </source>
</evidence>
<dbReference type="AlphaFoldDB" id="A0A375GXU4"/>
<feature type="transmembrane region" description="Helical" evidence="5">
    <location>
        <begin position="301"/>
        <end position="319"/>
    </location>
</feature>
<dbReference type="PANTHER" id="PTHR23508:SF10">
    <property type="entry name" value="CARBOXYLIC ACID TRANSPORTER PROTEIN HOMOLOG"/>
    <property type="match status" value="1"/>
</dbReference>
<dbReference type="PROSITE" id="PS00216">
    <property type="entry name" value="SUGAR_TRANSPORT_1"/>
    <property type="match status" value="1"/>
</dbReference>
<evidence type="ECO:0000256" key="1">
    <source>
        <dbReference type="ARBA" id="ARBA00004141"/>
    </source>
</evidence>
<evidence type="ECO:0000256" key="3">
    <source>
        <dbReference type="ARBA" id="ARBA00022989"/>
    </source>
</evidence>
<feature type="transmembrane region" description="Helical" evidence="5">
    <location>
        <begin position="267"/>
        <end position="289"/>
    </location>
</feature>
<protein>
    <submittedName>
        <fullName evidence="6">4-hydroxybenzoate transporter PcaK</fullName>
    </submittedName>
</protein>
<keyword evidence="4 5" id="KW-0472">Membrane</keyword>
<dbReference type="SUPFAM" id="SSF103473">
    <property type="entry name" value="MFS general substrate transporter"/>
    <property type="match status" value="1"/>
</dbReference>
<dbReference type="CDD" id="cd17365">
    <property type="entry name" value="MFS_PcaK_like"/>
    <property type="match status" value="1"/>
</dbReference>
<keyword evidence="2 5" id="KW-0812">Transmembrane</keyword>
<accession>A0A375GXU4</accession>
<feature type="transmembrane region" description="Helical" evidence="5">
    <location>
        <begin position="59"/>
        <end position="79"/>
    </location>
</feature>
<dbReference type="EMBL" id="LT991976">
    <property type="protein sequence ID" value="SPK71544.1"/>
    <property type="molecule type" value="Genomic_DNA"/>
</dbReference>
<evidence type="ECO:0000256" key="4">
    <source>
        <dbReference type="ARBA" id="ARBA00023136"/>
    </source>
</evidence>
<dbReference type="InterPro" id="IPR005829">
    <property type="entry name" value="Sugar_transporter_CS"/>
</dbReference>
<reference evidence="6 7" key="1">
    <citation type="submission" date="2018-01" db="EMBL/GenBank/DDBJ databases">
        <authorList>
            <person name="Gaut B.S."/>
            <person name="Morton B.R."/>
            <person name="Clegg M.T."/>
            <person name="Duvall M.R."/>
        </authorList>
    </citation>
    <scope>NUCLEOTIDE SEQUENCE [LARGE SCALE GENOMIC DNA]</scope>
    <source>
        <strain evidence="6">Cupriavidus taiwanensis LMG 19425</strain>
    </source>
</reference>
<feature type="transmembrane region" description="Helical" evidence="5">
    <location>
        <begin position="21"/>
        <end position="47"/>
    </location>
</feature>
<sequence length="461" mass="48621">MAPDHAPDVQRFIDAQRFSPLQWLVFVLCFLVMVLDGYDTVAMGFIAPSLVQAWGVSRSALGPVMSAALVGVAIGALLTGPVADRYGRRKLLILSVLWFGGWTLLSARAQTIGELTVLRFLTGLGLGAAMPNAVTLMSEYAPARVRSLVINAMFSGFSFGLMAGGVVAAWLIPAAGWRSVLLAGGVGPILLALPLALWLPESVLFLAARIGGTARARAILQRIGPVAALENATIIAQAPTPAPAGKTAQSAAALMLMLSPRYRWPTILLWVAYFMALLTWYLLAGWMPMLFQDGGFSPRDAALIASTLPLGGVLGNLFAGWLMDRWTPHRIIIAAFLMTGMLSVIAGQCAGQPGLLGALLLVCGVAVTAPVTSLASYASMLYPTEARATGVSWMFGVGRFGGVASAFVGAALLGFGLQISVVFSLLVVPSLIGAFSLWAIQRDKTRGAVHWEPAEELTSEP</sequence>
<gene>
    <name evidence="6" type="primary">pcaK</name>
    <name evidence="6" type="ORF">CT19425_30768</name>
</gene>
<dbReference type="Proteomes" id="UP000255505">
    <property type="component" value="Chromosome I"/>
</dbReference>
<dbReference type="Gene3D" id="1.20.1250.20">
    <property type="entry name" value="MFS general substrate transporter like domains"/>
    <property type="match status" value="1"/>
</dbReference>
<dbReference type="PROSITE" id="PS50850">
    <property type="entry name" value="MFS"/>
    <property type="match status" value="1"/>
</dbReference>
<dbReference type="InterPro" id="IPR020846">
    <property type="entry name" value="MFS_dom"/>
</dbReference>
<feature type="transmembrane region" description="Helical" evidence="5">
    <location>
        <begin position="354"/>
        <end position="378"/>
    </location>
</feature>
<proteinExistence type="predicted"/>
<keyword evidence="3 5" id="KW-1133">Transmembrane helix</keyword>
<evidence type="ECO:0000313" key="6">
    <source>
        <dbReference type="EMBL" id="SPK71544.1"/>
    </source>
</evidence>
<feature type="transmembrane region" description="Helical" evidence="5">
    <location>
        <begin position="179"/>
        <end position="199"/>
    </location>
</feature>
<dbReference type="InterPro" id="IPR036259">
    <property type="entry name" value="MFS_trans_sf"/>
</dbReference>
<dbReference type="Pfam" id="PF07690">
    <property type="entry name" value="MFS_1"/>
    <property type="match status" value="2"/>
</dbReference>
<dbReference type="RefSeq" id="WP_115661546.1">
    <property type="nucleotide sequence ID" value="NZ_JAYMSA010000007.1"/>
</dbReference>
<feature type="transmembrane region" description="Helical" evidence="5">
    <location>
        <begin position="390"/>
        <end position="413"/>
    </location>
</feature>
<dbReference type="GO" id="GO:0005886">
    <property type="term" value="C:plasma membrane"/>
    <property type="evidence" value="ECO:0007669"/>
    <property type="project" value="TreeGrafter"/>
</dbReference>
<feature type="transmembrane region" description="Helical" evidence="5">
    <location>
        <begin position="331"/>
        <end position="348"/>
    </location>
</feature>
<dbReference type="PROSITE" id="PS00217">
    <property type="entry name" value="SUGAR_TRANSPORT_2"/>
    <property type="match status" value="1"/>
</dbReference>
<evidence type="ECO:0000256" key="2">
    <source>
        <dbReference type="ARBA" id="ARBA00022692"/>
    </source>
</evidence>
<feature type="transmembrane region" description="Helical" evidence="5">
    <location>
        <begin position="148"/>
        <end position="173"/>
    </location>
</feature>
<organism evidence="6 7">
    <name type="scientific">Cupriavidus taiwanensis</name>
    <dbReference type="NCBI Taxonomy" id="164546"/>
    <lineage>
        <taxon>Bacteria</taxon>
        <taxon>Pseudomonadati</taxon>
        <taxon>Pseudomonadota</taxon>
        <taxon>Betaproteobacteria</taxon>
        <taxon>Burkholderiales</taxon>
        <taxon>Burkholderiaceae</taxon>
        <taxon>Cupriavidus</taxon>
    </lineage>
</organism>
<feature type="transmembrane region" description="Helical" evidence="5">
    <location>
        <begin position="419"/>
        <end position="440"/>
    </location>
</feature>
<comment type="subcellular location">
    <subcellularLocation>
        <location evidence="1">Membrane</location>
        <topology evidence="1">Multi-pass membrane protein</topology>
    </subcellularLocation>
</comment>
<feature type="transmembrane region" description="Helical" evidence="5">
    <location>
        <begin position="91"/>
        <end position="111"/>
    </location>
</feature>
<dbReference type="InterPro" id="IPR011701">
    <property type="entry name" value="MFS"/>
</dbReference>